<keyword evidence="14" id="KW-1185">Reference proteome</keyword>
<dbReference type="InterPro" id="IPR000858">
    <property type="entry name" value="S_locus_glycoprot_dom"/>
</dbReference>
<dbReference type="PANTHER" id="PTHR32444">
    <property type="entry name" value="BULB-TYPE LECTIN DOMAIN-CONTAINING PROTEIN"/>
    <property type="match status" value="1"/>
</dbReference>
<evidence type="ECO:0000256" key="1">
    <source>
        <dbReference type="ARBA" id="ARBA00003061"/>
    </source>
</evidence>
<accession>A0A2K2CIS0</accession>
<evidence type="ECO:0000259" key="10">
    <source>
        <dbReference type="PROSITE" id="PS50927"/>
    </source>
</evidence>
<evidence type="ECO:0000256" key="8">
    <source>
        <dbReference type="ARBA" id="ARBA00048679"/>
    </source>
</evidence>
<dbReference type="PANTHER" id="PTHR32444:SF142">
    <property type="entry name" value="RECEPTOR-LIKE SERINE_THREONINE-PROTEIN KINASE"/>
    <property type="match status" value="1"/>
</dbReference>
<dbReference type="GO" id="GO:0016020">
    <property type="term" value="C:membrane"/>
    <property type="evidence" value="ECO:0007669"/>
    <property type="project" value="UniProtKB-SubCell"/>
</dbReference>
<dbReference type="PIRSF" id="PIRSF002686">
    <property type="entry name" value="SLG"/>
    <property type="match status" value="1"/>
</dbReference>
<proteinExistence type="predicted"/>
<feature type="signal peptide" evidence="9">
    <location>
        <begin position="1"/>
        <end position="30"/>
    </location>
</feature>
<evidence type="ECO:0000256" key="3">
    <source>
        <dbReference type="ARBA" id="ARBA00012513"/>
    </source>
</evidence>
<dbReference type="InterPro" id="IPR003609">
    <property type="entry name" value="Pan_app"/>
</dbReference>
<keyword evidence="5" id="KW-1015">Disulfide bond</keyword>
<evidence type="ECO:0000259" key="11">
    <source>
        <dbReference type="PROSITE" id="PS50948"/>
    </source>
</evidence>
<dbReference type="GO" id="GO:0051707">
    <property type="term" value="P:response to other organism"/>
    <property type="evidence" value="ECO:0007669"/>
    <property type="project" value="UniProtKB-ARBA"/>
</dbReference>
<keyword evidence="6" id="KW-0675">Receptor</keyword>
<keyword evidence="4 9" id="KW-0732">Signal</keyword>
<reference evidence="12 13" key="1">
    <citation type="journal article" date="2010" name="Nature">
        <title>Genome sequencing and analysis of the model grass Brachypodium distachyon.</title>
        <authorList>
            <consortium name="International Brachypodium Initiative"/>
        </authorList>
    </citation>
    <scope>NUCLEOTIDE SEQUENCE [LARGE SCALE GENOMIC DNA]</scope>
    <source>
        <strain evidence="12 13">Bd21</strain>
    </source>
</reference>
<dbReference type="FunFam" id="2.90.10.10:FF:000014">
    <property type="entry name" value="Serine/threonine-protein kinase"/>
    <property type="match status" value="1"/>
</dbReference>
<feature type="domain" description="Bulb-type lectin" evidence="10">
    <location>
        <begin position="31"/>
        <end position="156"/>
    </location>
</feature>
<dbReference type="InParanoid" id="A0A2K2CIS0"/>
<name>A0A2K2CIS0_BRADI</name>
<protein>
    <recommendedName>
        <fullName evidence="3">non-specific serine/threonine protein kinase</fullName>
        <ecNumber evidence="3">2.7.11.1</ecNumber>
    </recommendedName>
</protein>
<dbReference type="InterPro" id="IPR035446">
    <property type="entry name" value="SLSG/EP1"/>
</dbReference>
<reference evidence="13" key="3">
    <citation type="submission" date="2018-08" db="UniProtKB">
        <authorList>
            <consortium name="EnsemblPlants"/>
        </authorList>
    </citation>
    <scope>IDENTIFICATION</scope>
    <source>
        <strain evidence="13">cv. Bd21</strain>
    </source>
</reference>
<comment type="catalytic activity">
    <reaction evidence="7">
        <text>L-threonyl-[protein] + ATP = O-phospho-L-threonyl-[protein] + ADP + H(+)</text>
        <dbReference type="Rhea" id="RHEA:46608"/>
        <dbReference type="Rhea" id="RHEA-COMP:11060"/>
        <dbReference type="Rhea" id="RHEA-COMP:11605"/>
        <dbReference type="ChEBI" id="CHEBI:15378"/>
        <dbReference type="ChEBI" id="CHEBI:30013"/>
        <dbReference type="ChEBI" id="CHEBI:30616"/>
        <dbReference type="ChEBI" id="CHEBI:61977"/>
        <dbReference type="ChEBI" id="CHEBI:456216"/>
        <dbReference type="EC" id="2.7.11.1"/>
    </reaction>
</comment>
<dbReference type="CDD" id="cd00028">
    <property type="entry name" value="B_lectin"/>
    <property type="match status" value="1"/>
</dbReference>
<dbReference type="EMBL" id="CM000884">
    <property type="protein sequence ID" value="PNT61922.1"/>
    <property type="molecule type" value="Genomic_DNA"/>
</dbReference>
<feature type="chain" id="PRO_5036043208" description="non-specific serine/threonine protein kinase" evidence="9">
    <location>
        <begin position="31"/>
        <end position="478"/>
    </location>
</feature>
<evidence type="ECO:0000313" key="14">
    <source>
        <dbReference type="Proteomes" id="UP000008810"/>
    </source>
</evidence>
<evidence type="ECO:0000256" key="2">
    <source>
        <dbReference type="ARBA" id="ARBA00004479"/>
    </source>
</evidence>
<comment type="subcellular location">
    <subcellularLocation>
        <location evidence="2">Membrane</location>
        <topology evidence="2">Single-pass type I membrane protein</topology>
    </subcellularLocation>
</comment>
<sequence>MHTKKIQDSLMATSCIRIFILLLSSSFCKSSDQLTHTKPLFPSDELISKGGDFALGFFSPASSNSSLHLGIWYNNIPERTYVWVANRDNPITAAPSTALAITNSSDMVLLDPNGHSVWTTMSNSIARGAGAYAVLLDSGNFVLQLPNGTETWQSFDHPTDTILPTMRFVLSYKDKAVGRLVSWKSPDNPSSGDFSYSSDPSAPTLQAFAWHGIRPYYRNGVANDASVISAGKYLPNRSSMLFETEAELRDEFYFVFTVSPGSPFMHMTLDYKGWFKLLVWNTHSSSWTSFYERPTNTFDLYASCGPYGYSDFTVAPMACRCLDGFEPNGLNFSRGCRRIEELECDKQSQFVTLREMRVPDKFLHIMNRSFDECTAECSNNCSCTAYAYANLSKIGAMGDSSRCLVWSGELIDVAKLRGGEPLYLRLAGSHDKTRSSIKIVLPIIACLMLLTCVALDLQIQSRQTAQERNPEENGAGIL</sequence>
<organism evidence="12">
    <name type="scientific">Brachypodium distachyon</name>
    <name type="common">Purple false brome</name>
    <name type="synonym">Trachynia distachya</name>
    <dbReference type="NCBI Taxonomy" id="15368"/>
    <lineage>
        <taxon>Eukaryota</taxon>
        <taxon>Viridiplantae</taxon>
        <taxon>Streptophyta</taxon>
        <taxon>Embryophyta</taxon>
        <taxon>Tracheophyta</taxon>
        <taxon>Spermatophyta</taxon>
        <taxon>Magnoliopsida</taxon>
        <taxon>Liliopsida</taxon>
        <taxon>Poales</taxon>
        <taxon>Poaceae</taxon>
        <taxon>BOP clade</taxon>
        <taxon>Pooideae</taxon>
        <taxon>Stipodae</taxon>
        <taxon>Brachypodieae</taxon>
        <taxon>Brachypodium</taxon>
    </lineage>
</organism>
<dbReference type="EnsemblPlants" id="PNT61922">
    <property type="protein sequence ID" value="PNT61922"/>
    <property type="gene ID" value="BRADI_5g23040v3"/>
</dbReference>
<dbReference type="PROSITE" id="PS50948">
    <property type="entry name" value="PAN"/>
    <property type="match status" value="1"/>
</dbReference>
<dbReference type="Pfam" id="PF00954">
    <property type="entry name" value="S_locus_glycop"/>
    <property type="match status" value="1"/>
</dbReference>
<dbReference type="Gramene" id="PNT61922">
    <property type="protein sequence ID" value="PNT61922"/>
    <property type="gene ID" value="BRADI_5g23040v3"/>
</dbReference>
<comment type="function">
    <text evidence="1">Involved in sporophytic self-incompatibility system (the inability of flowering plants to achieve self-fertilization).</text>
</comment>
<dbReference type="CDD" id="cd01098">
    <property type="entry name" value="PAN_AP_plant"/>
    <property type="match status" value="1"/>
</dbReference>
<dbReference type="PROSITE" id="PS50927">
    <property type="entry name" value="BULB_LECTIN"/>
    <property type="match status" value="1"/>
</dbReference>
<evidence type="ECO:0000313" key="12">
    <source>
        <dbReference type="EMBL" id="PNT61922.1"/>
    </source>
</evidence>
<dbReference type="Gene3D" id="2.90.10.10">
    <property type="entry name" value="Bulb-type lectin domain"/>
    <property type="match status" value="1"/>
</dbReference>
<evidence type="ECO:0000256" key="5">
    <source>
        <dbReference type="ARBA" id="ARBA00023157"/>
    </source>
</evidence>
<feature type="domain" description="Apple" evidence="11">
    <location>
        <begin position="344"/>
        <end position="427"/>
    </location>
</feature>
<dbReference type="SUPFAM" id="SSF51110">
    <property type="entry name" value="alpha-D-mannose-specific plant lectins"/>
    <property type="match status" value="1"/>
</dbReference>
<dbReference type="InterPro" id="IPR001480">
    <property type="entry name" value="Bulb-type_lectin_dom"/>
</dbReference>
<dbReference type="AlphaFoldDB" id="A0A2K2CIS0"/>
<reference evidence="12" key="2">
    <citation type="submission" date="2017-06" db="EMBL/GenBank/DDBJ databases">
        <title>WGS assembly of Brachypodium distachyon.</title>
        <authorList>
            <consortium name="The International Brachypodium Initiative"/>
            <person name="Lucas S."/>
            <person name="Harmon-Smith M."/>
            <person name="Lail K."/>
            <person name="Tice H."/>
            <person name="Grimwood J."/>
            <person name="Bruce D."/>
            <person name="Barry K."/>
            <person name="Shu S."/>
            <person name="Lindquist E."/>
            <person name="Wang M."/>
            <person name="Pitluck S."/>
            <person name="Vogel J.P."/>
            <person name="Garvin D.F."/>
            <person name="Mockler T.C."/>
            <person name="Schmutz J."/>
            <person name="Rokhsar D."/>
            <person name="Bevan M.W."/>
        </authorList>
    </citation>
    <scope>NUCLEOTIDE SEQUENCE</scope>
    <source>
        <strain evidence="12">Bd21</strain>
    </source>
</reference>
<evidence type="ECO:0000256" key="7">
    <source>
        <dbReference type="ARBA" id="ARBA00047899"/>
    </source>
</evidence>
<dbReference type="STRING" id="15368.A0A2K2CIS0"/>
<dbReference type="Pfam" id="PF08276">
    <property type="entry name" value="PAN_2"/>
    <property type="match status" value="1"/>
</dbReference>
<evidence type="ECO:0000256" key="6">
    <source>
        <dbReference type="ARBA" id="ARBA00023170"/>
    </source>
</evidence>
<evidence type="ECO:0000256" key="9">
    <source>
        <dbReference type="SAM" id="SignalP"/>
    </source>
</evidence>
<dbReference type="Pfam" id="PF01453">
    <property type="entry name" value="B_lectin"/>
    <property type="match status" value="1"/>
</dbReference>
<gene>
    <name evidence="12" type="ORF">BRADI_5g23040v3</name>
</gene>
<dbReference type="GO" id="GO:0004674">
    <property type="term" value="F:protein serine/threonine kinase activity"/>
    <property type="evidence" value="ECO:0007669"/>
    <property type="project" value="UniProtKB-EC"/>
</dbReference>
<dbReference type="InterPro" id="IPR036426">
    <property type="entry name" value="Bulb-type_lectin_dom_sf"/>
</dbReference>
<dbReference type="OrthoDB" id="4062651at2759"/>
<dbReference type="GO" id="GO:0048544">
    <property type="term" value="P:recognition of pollen"/>
    <property type="evidence" value="ECO:0007669"/>
    <property type="project" value="InterPro"/>
</dbReference>
<dbReference type="SMART" id="SM00473">
    <property type="entry name" value="PAN_AP"/>
    <property type="match status" value="1"/>
</dbReference>
<evidence type="ECO:0000256" key="4">
    <source>
        <dbReference type="ARBA" id="ARBA00022729"/>
    </source>
</evidence>
<dbReference type="SMART" id="SM00108">
    <property type="entry name" value="B_lectin"/>
    <property type="match status" value="1"/>
</dbReference>
<dbReference type="Proteomes" id="UP000008810">
    <property type="component" value="Chromosome 5"/>
</dbReference>
<evidence type="ECO:0000313" key="13">
    <source>
        <dbReference type="EnsemblPlants" id="PNT61922"/>
    </source>
</evidence>
<comment type="catalytic activity">
    <reaction evidence="8">
        <text>L-seryl-[protein] + ATP = O-phospho-L-seryl-[protein] + ADP + H(+)</text>
        <dbReference type="Rhea" id="RHEA:17989"/>
        <dbReference type="Rhea" id="RHEA-COMP:9863"/>
        <dbReference type="Rhea" id="RHEA-COMP:11604"/>
        <dbReference type="ChEBI" id="CHEBI:15378"/>
        <dbReference type="ChEBI" id="CHEBI:29999"/>
        <dbReference type="ChEBI" id="CHEBI:30616"/>
        <dbReference type="ChEBI" id="CHEBI:83421"/>
        <dbReference type="ChEBI" id="CHEBI:456216"/>
        <dbReference type="EC" id="2.7.11.1"/>
    </reaction>
</comment>
<dbReference type="EC" id="2.7.11.1" evidence="3"/>